<keyword evidence="4" id="KW-1185">Reference proteome</keyword>
<sequence length="195" mass="21543">MAISKLHLLFLLSVFFSLHRLVLSDSDEENLLKVFNEYRTSLNLKTLTKNNNADCLADEVADQFKNQTCSNTNGFALVPGTDPRIPNFPNLLAKCRLRTTVIRDGEIMKACAPDYDPIPVLRNFTLVVIKNLNDSKFTGIGIAKGGNWIVVILTTNTREGGYSLAANSSGAFAFGVNGVVVSSTFLFLLFCFFMF</sequence>
<evidence type="ECO:0000256" key="1">
    <source>
        <dbReference type="SAM" id="Phobius"/>
    </source>
</evidence>
<keyword evidence="2" id="KW-0732">Signal</keyword>
<reference evidence="4" key="1">
    <citation type="journal article" date="2014" name="Nat. Commun.">
        <title>The emerging biofuel crop Camelina sativa retains a highly undifferentiated hexaploid genome structure.</title>
        <authorList>
            <person name="Kagale S."/>
            <person name="Koh C."/>
            <person name="Nixon J."/>
            <person name="Bollina V."/>
            <person name="Clarke W.E."/>
            <person name="Tuteja R."/>
            <person name="Spillane C."/>
            <person name="Robinson S.J."/>
            <person name="Links M.G."/>
            <person name="Clarke C."/>
            <person name="Higgins E.E."/>
            <person name="Huebert T."/>
            <person name="Sharpe A.G."/>
            <person name="Parkin I.A."/>
        </authorList>
    </citation>
    <scope>NUCLEOTIDE SEQUENCE [LARGE SCALE GENOMIC DNA]</scope>
    <source>
        <strain evidence="4">cv. DH55</strain>
    </source>
</reference>
<keyword evidence="1" id="KW-0472">Membrane</keyword>
<dbReference type="InterPro" id="IPR045285">
    <property type="entry name" value="At5g19230-like"/>
</dbReference>
<feature type="signal peptide" evidence="2">
    <location>
        <begin position="1"/>
        <end position="24"/>
    </location>
</feature>
<feature type="domain" description="Uncharacterized GPI-anchored protein At5g19230-like" evidence="3">
    <location>
        <begin position="28"/>
        <end position="153"/>
    </location>
</feature>
<dbReference type="InterPro" id="IPR059083">
    <property type="entry name" value="At5g19230_dom"/>
</dbReference>
<keyword evidence="1" id="KW-0812">Transmembrane</keyword>
<feature type="chain" id="PRO_5046963291" evidence="2">
    <location>
        <begin position="25"/>
        <end position="195"/>
    </location>
</feature>
<gene>
    <name evidence="5" type="primary">LOC104706245</name>
</gene>
<dbReference type="RefSeq" id="XP_010420720.1">
    <property type="nucleotide sequence ID" value="XM_010422418.2"/>
</dbReference>
<evidence type="ECO:0000313" key="5">
    <source>
        <dbReference type="RefSeq" id="XP_010420720.1"/>
    </source>
</evidence>
<keyword evidence="1" id="KW-1133">Transmembrane helix</keyword>
<feature type="transmembrane region" description="Helical" evidence="1">
    <location>
        <begin position="171"/>
        <end position="193"/>
    </location>
</feature>
<evidence type="ECO:0000313" key="4">
    <source>
        <dbReference type="Proteomes" id="UP000694864"/>
    </source>
</evidence>
<dbReference type="Pfam" id="PF25884">
    <property type="entry name" value="At5g19230"/>
    <property type="match status" value="1"/>
</dbReference>
<name>A0ABM0T4E2_CAMSA</name>
<dbReference type="PANTHER" id="PTHR33976">
    <property type="entry name" value="OS07G0645000 PROTEIN"/>
    <property type="match status" value="1"/>
</dbReference>
<dbReference type="Proteomes" id="UP000694864">
    <property type="component" value="Chromosome 8"/>
</dbReference>
<evidence type="ECO:0000259" key="3">
    <source>
        <dbReference type="Pfam" id="PF25884"/>
    </source>
</evidence>
<reference evidence="5" key="2">
    <citation type="submission" date="2025-08" db="UniProtKB">
        <authorList>
            <consortium name="RefSeq"/>
        </authorList>
    </citation>
    <scope>IDENTIFICATION</scope>
    <source>
        <tissue evidence="5">Leaf</tissue>
    </source>
</reference>
<protein>
    <submittedName>
        <fullName evidence="5">Uncharacterized GPI-anchored protein At5g19230-like</fullName>
    </submittedName>
</protein>
<dbReference type="GeneID" id="104706245"/>
<proteinExistence type="predicted"/>
<evidence type="ECO:0000256" key="2">
    <source>
        <dbReference type="SAM" id="SignalP"/>
    </source>
</evidence>
<accession>A0ABM0T4E2</accession>
<organism evidence="4 5">
    <name type="scientific">Camelina sativa</name>
    <name type="common">False flax</name>
    <name type="synonym">Myagrum sativum</name>
    <dbReference type="NCBI Taxonomy" id="90675"/>
    <lineage>
        <taxon>Eukaryota</taxon>
        <taxon>Viridiplantae</taxon>
        <taxon>Streptophyta</taxon>
        <taxon>Embryophyta</taxon>
        <taxon>Tracheophyta</taxon>
        <taxon>Spermatophyta</taxon>
        <taxon>Magnoliopsida</taxon>
        <taxon>eudicotyledons</taxon>
        <taxon>Gunneridae</taxon>
        <taxon>Pentapetalae</taxon>
        <taxon>rosids</taxon>
        <taxon>malvids</taxon>
        <taxon>Brassicales</taxon>
        <taxon>Brassicaceae</taxon>
        <taxon>Camelineae</taxon>
        <taxon>Camelina</taxon>
    </lineage>
</organism>
<dbReference type="PANTHER" id="PTHR33976:SF9">
    <property type="entry name" value="GPI-ANCHORED PROTEIN"/>
    <property type="match status" value="1"/>
</dbReference>